<gene>
    <name evidence="1" type="ORF">BpHYR1_035143</name>
</gene>
<reference evidence="1 2" key="1">
    <citation type="journal article" date="2018" name="Sci. Rep.">
        <title>Genomic signatures of local adaptation to the degree of environmental predictability in rotifers.</title>
        <authorList>
            <person name="Franch-Gras L."/>
            <person name="Hahn C."/>
            <person name="Garcia-Roger E.M."/>
            <person name="Carmona M.J."/>
            <person name="Serra M."/>
            <person name="Gomez A."/>
        </authorList>
    </citation>
    <scope>NUCLEOTIDE SEQUENCE [LARGE SCALE GENOMIC DNA]</scope>
    <source>
        <strain evidence="1">HYR1</strain>
    </source>
</reference>
<accession>A0A3M7SE07</accession>
<protein>
    <submittedName>
        <fullName evidence="1">Uncharacterized protein</fullName>
    </submittedName>
</protein>
<evidence type="ECO:0000313" key="1">
    <source>
        <dbReference type="EMBL" id="RNA33959.1"/>
    </source>
</evidence>
<dbReference type="EMBL" id="REGN01001547">
    <property type="protein sequence ID" value="RNA33959.1"/>
    <property type="molecule type" value="Genomic_DNA"/>
</dbReference>
<evidence type="ECO:0000313" key="2">
    <source>
        <dbReference type="Proteomes" id="UP000276133"/>
    </source>
</evidence>
<proteinExistence type="predicted"/>
<sequence>MNSIFFQTGMRNNASQLLFLFIIRLIQKYLKNPISIKALHFVCHFQFAYNIDTLVRYSLTSFEIDNLLFSLIQDKVILSGEKELAANENRDFLLKHEKICSTTILYSNSLGKKQIALSLMNFATKLFYLALFLI</sequence>
<organism evidence="1 2">
    <name type="scientific">Brachionus plicatilis</name>
    <name type="common">Marine rotifer</name>
    <name type="synonym">Brachionus muelleri</name>
    <dbReference type="NCBI Taxonomy" id="10195"/>
    <lineage>
        <taxon>Eukaryota</taxon>
        <taxon>Metazoa</taxon>
        <taxon>Spiralia</taxon>
        <taxon>Gnathifera</taxon>
        <taxon>Rotifera</taxon>
        <taxon>Eurotatoria</taxon>
        <taxon>Monogononta</taxon>
        <taxon>Pseudotrocha</taxon>
        <taxon>Ploima</taxon>
        <taxon>Brachionidae</taxon>
        <taxon>Brachionus</taxon>
    </lineage>
</organism>
<dbReference type="AlphaFoldDB" id="A0A3M7SE07"/>
<name>A0A3M7SE07_BRAPC</name>
<comment type="caution">
    <text evidence="1">The sequence shown here is derived from an EMBL/GenBank/DDBJ whole genome shotgun (WGS) entry which is preliminary data.</text>
</comment>
<keyword evidence="2" id="KW-1185">Reference proteome</keyword>
<dbReference type="Proteomes" id="UP000276133">
    <property type="component" value="Unassembled WGS sequence"/>
</dbReference>